<evidence type="ECO:0000256" key="2">
    <source>
        <dbReference type="ARBA" id="ARBA00012438"/>
    </source>
</evidence>
<dbReference type="GO" id="GO:0000155">
    <property type="term" value="F:phosphorelay sensor kinase activity"/>
    <property type="evidence" value="ECO:0007669"/>
    <property type="project" value="InterPro"/>
</dbReference>
<evidence type="ECO:0000259" key="10">
    <source>
        <dbReference type="PROSITE" id="PS50113"/>
    </source>
</evidence>
<evidence type="ECO:0000313" key="11">
    <source>
        <dbReference type="EMBL" id="BBO85982.1"/>
    </source>
</evidence>
<dbReference type="InterPro" id="IPR036890">
    <property type="entry name" value="HATPase_C_sf"/>
</dbReference>
<dbReference type="PANTHER" id="PTHR43065">
    <property type="entry name" value="SENSOR HISTIDINE KINASE"/>
    <property type="match status" value="1"/>
</dbReference>
<dbReference type="InterPro" id="IPR036097">
    <property type="entry name" value="HisK_dim/P_sf"/>
</dbReference>
<dbReference type="CDD" id="cd00082">
    <property type="entry name" value="HisKA"/>
    <property type="match status" value="1"/>
</dbReference>
<dbReference type="Gene3D" id="1.10.287.130">
    <property type="match status" value="1"/>
</dbReference>
<protein>
    <recommendedName>
        <fullName evidence="2">histidine kinase</fullName>
        <ecNumber evidence="2">2.7.13.3</ecNumber>
    </recommendedName>
</protein>
<dbReference type="SUPFAM" id="SSF55785">
    <property type="entry name" value="PYP-like sensor domain (PAS domain)"/>
    <property type="match status" value="1"/>
</dbReference>
<keyword evidence="4" id="KW-0808">Transferase</keyword>
<dbReference type="EMBL" id="AP021876">
    <property type="protein sequence ID" value="BBO85982.1"/>
    <property type="molecule type" value="Genomic_DNA"/>
</dbReference>
<dbReference type="GO" id="GO:0005524">
    <property type="term" value="F:ATP binding"/>
    <property type="evidence" value="ECO:0007669"/>
    <property type="project" value="UniProtKB-KW"/>
</dbReference>
<dbReference type="KEGG" id="dov:DSCO28_65480"/>
<feature type="domain" description="Histidine kinase" evidence="9">
    <location>
        <begin position="154"/>
        <end position="371"/>
    </location>
</feature>
<dbReference type="PROSITE" id="PS50113">
    <property type="entry name" value="PAC"/>
    <property type="match status" value="1"/>
</dbReference>
<evidence type="ECO:0000256" key="4">
    <source>
        <dbReference type="ARBA" id="ARBA00022679"/>
    </source>
</evidence>
<dbReference type="Pfam" id="PF00512">
    <property type="entry name" value="HisKA"/>
    <property type="match status" value="1"/>
</dbReference>
<feature type="domain" description="PAC" evidence="10">
    <location>
        <begin position="89"/>
        <end position="141"/>
    </location>
</feature>
<dbReference type="PRINTS" id="PR00344">
    <property type="entry name" value="BCTRLSENSOR"/>
</dbReference>
<dbReference type="InterPro" id="IPR003661">
    <property type="entry name" value="HisK_dim/P_dom"/>
</dbReference>
<comment type="catalytic activity">
    <reaction evidence="1">
        <text>ATP + protein L-histidine = ADP + protein N-phospho-L-histidine.</text>
        <dbReference type="EC" id="2.7.13.3"/>
    </reaction>
</comment>
<evidence type="ECO:0000259" key="9">
    <source>
        <dbReference type="PROSITE" id="PS50109"/>
    </source>
</evidence>
<dbReference type="Pfam" id="PF13426">
    <property type="entry name" value="PAS_9"/>
    <property type="match status" value="1"/>
</dbReference>
<reference evidence="11 12" key="1">
    <citation type="submission" date="2019-11" db="EMBL/GenBank/DDBJ databases">
        <title>Comparative genomics of hydrocarbon-degrading Desulfosarcina strains.</title>
        <authorList>
            <person name="Watanabe M."/>
            <person name="Kojima H."/>
            <person name="Fukui M."/>
        </authorList>
    </citation>
    <scope>NUCLEOTIDE SEQUENCE [LARGE SCALE GENOMIC DNA]</scope>
    <source>
        <strain evidence="11 12">28bB2T</strain>
    </source>
</reference>
<dbReference type="Pfam" id="PF02518">
    <property type="entry name" value="HATPase_c"/>
    <property type="match status" value="1"/>
</dbReference>
<dbReference type="CDD" id="cd00130">
    <property type="entry name" value="PAS"/>
    <property type="match status" value="1"/>
</dbReference>
<dbReference type="AlphaFoldDB" id="A0A5K8A0E4"/>
<evidence type="ECO:0000256" key="8">
    <source>
        <dbReference type="ARBA" id="ARBA00023012"/>
    </source>
</evidence>
<dbReference type="InterPro" id="IPR035965">
    <property type="entry name" value="PAS-like_dom_sf"/>
</dbReference>
<dbReference type="InterPro" id="IPR005467">
    <property type="entry name" value="His_kinase_dom"/>
</dbReference>
<keyword evidence="6 11" id="KW-0418">Kinase</keyword>
<evidence type="ECO:0000313" key="12">
    <source>
        <dbReference type="Proteomes" id="UP000425960"/>
    </source>
</evidence>
<dbReference type="CDD" id="cd00075">
    <property type="entry name" value="HATPase"/>
    <property type="match status" value="1"/>
</dbReference>
<dbReference type="Gene3D" id="3.30.450.20">
    <property type="entry name" value="PAS domain"/>
    <property type="match status" value="1"/>
</dbReference>
<evidence type="ECO:0000256" key="1">
    <source>
        <dbReference type="ARBA" id="ARBA00000085"/>
    </source>
</evidence>
<dbReference type="InterPro" id="IPR004358">
    <property type="entry name" value="Sig_transdc_His_kin-like_C"/>
</dbReference>
<accession>A0A5K8A0E4</accession>
<dbReference type="EC" id="2.7.13.3" evidence="2"/>
<dbReference type="PROSITE" id="PS50109">
    <property type="entry name" value="HIS_KIN"/>
    <property type="match status" value="1"/>
</dbReference>
<name>A0A5K8A0E4_9BACT</name>
<proteinExistence type="predicted"/>
<evidence type="ECO:0000256" key="5">
    <source>
        <dbReference type="ARBA" id="ARBA00022741"/>
    </source>
</evidence>
<dbReference type="SMART" id="SM00387">
    <property type="entry name" value="HATPase_c"/>
    <property type="match status" value="1"/>
</dbReference>
<evidence type="ECO:0000256" key="6">
    <source>
        <dbReference type="ARBA" id="ARBA00022777"/>
    </source>
</evidence>
<keyword evidence="8" id="KW-0902">Two-component regulatory system</keyword>
<keyword evidence="5" id="KW-0547">Nucleotide-binding</keyword>
<keyword evidence="3" id="KW-0597">Phosphoprotein</keyword>
<keyword evidence="7" id="KW-0067">ATP-binding</keyword>
<gene>
    <name evidence="11" type="primary">gnfL</name>
    <name evidence="11" type="ORF">DSCO28_65480</name>
</gene>
<dbReference type="NCBIfam" id="TIGR00229">
    <property type="entry name" value="sensory_box"/>
    <property type="match status" value="1"/>
</dbReference>
<dbReference type="InterPro" id="IPR003594">
    <property type="entry name" value="HATPase_dom"/>
</dbReference>
<dbReference type="InterPro" id="IPR000014">
    <property type="entry name" value="PAS"/>
</dbReference>
<organism evidence="11 12">
    <name type="scientific">Desulfosarcina ovata subsp. sediminis</name>
    <dbReference type="NCBI Taxonomy" id="885957"/>
    <lineage>
        <taxon>Bacteria</taxon>
        <taxon>Pseudomonadati</taxon>
        <taxon>Thermodesulfobacteriota</taxon>
        <taxon>Desulfobacteria</taxon>
        <taxon>Desulfobacterales</taxon>
        <taxon>Desulfosarcinaceae</taxon>
        <taxon>Desulfosarcina</taxon>
    </lineage>
</organism>
<dbReference type="PANTHER" id="PTHR43065:SF10">
    <property type="entry name" value="PEROXIDE STRESS-ACTIVATED HISTIDINE KINASE MAK3"/>
    <property type="match status" value="1"/>
</dbReference>
<evidence type="ECO:0000256" key="3">
    <source>
        <dbReference type="ARBA" id="ARBA00022553"/>
    </source>
</evidence>
<dbReference type="RefSeq" id="WP_173180022.1">
    <property type="nucleotide sequence ID" value="NZ_AP021876.1"/>
</dbReference>
<sequence>MNGTENTPSTESESICAGTLLSIIHEMHLALILHDTEQRVVFLNKTAKKMLDGGLADVYGLVPSEFGDAEIPELTQRLIETLETGDRSPDHEFTYILRSGQYRYLKAFCLPIKDRHGVVTNAAMLFRDITRSQQLEKEAIMAAKLSSIADMAYNLAHEINNPLTGIRLGLNALFKSLEHYENILMLKSIIRDLNRIQGIVCSFLKARKNPFKPRKSRLKIIEDILHDVEFHLSGRLIEKDITLKQCTWDDDLYVFIDRDRIYQLFLNTFLNAIHAITSVGTITVQKRVTTYWKTGGNLNPMMCVSIGDNGGGLDPFQEKKIFERFESSRPGGSGLGLSICKDIITIHNGTMDLKSEVGKGTTVNYYFPITFE</sequence>
<dbReference type="SUPFAM" id="SSF47384">
    <property type="entry name" value="Homodimeric domain of signal transducing histidine kinase"/>
    <property type="match status" value="1"/>
</dbReference>
<evidence type="ECO:0000256" key="7">
    <source>
        <dbReference type="ARBA" id="ARBA00022840"/>
    </source>
</evidence>
<dbReference type="Proteomes" id="UP000425960">
    <property type="component" value="Chromosome"/>
</dbReference>
<dbReference type="Gene3D" id="3.30.565.10">
    <property type="entry name" value="Histidine kinase-like ATPase, C-terminal domain"/>
    <property type="match status" value="1"/>
</dbReference>
<dbReference type="SUPFAM" id="SSF55874">
    <property type="entry name" value="ATPase domain of HSP90 chaperone/DNA topoisomerase II/histidine kinase"/>
    <property type="match status" value="1"/>
</dbReference>
<dbReference type="InterPro" id="IPR000700">
    <property type="entry name" value="PAS-assoc_C"/>
</dbReference>